<comment type="similarity">
    <text evidence="5">Belongs to the 4-toluene sulfonate uptake permease (TSUP) (TC 2.A.102) family.</text>
</comment>
<feature type="transmembrane region" description="Helical" evidence="5">
    <location>
        <begin position="104"/>
        <end position="121"/>
    </location>
</feature>
<sequence length="294" mass="31127">MRHHRCKSFPDMAGISTFEIIWLAVALLGAGAVTGLLAGVFGVGGGTVIVPVLYELFQAVGVPEEVRMPLCVGTSLAIIIPTSIRSFNAHRAKGAVDMAILKQWAIPVIIGVAMGSVIARYAPADLFKAVFVVVAGISAIRLLFGKDSWRLGLDMPGKLIMNIYGWVIGVLSSLMGIGGGQLSNLFMTFYGRPIHQAVATSSGLGVLISIPGALGYIYAGWPRAAEYPDVAALQFPLSLGYVSLVGLILFVPTSVMTAPLGARLAHALSKRKLEVAFGIFLLLISLRFLYSLIG</sequence>
<keyword evidence="5" id="KW-1003">Cell membrane</keyword>
<dbReference type="AlphaFoldDB" id="A0A8E2BEU1"/>
<keyword evidence="4 5" id="KW-0472">Membrane</keyword>
<gene>
    <name evidence="6" type="ORF">HNQ96_004583</name>
</gene>
<dbReference type="PANTHER" id="PTHR43483">
    <property type="entry name" value="MEMBRANE TRANSPORTER PROTEIN HI_0806-RELATED"/>
    <property type="match status" value="1"/>
</dbReference>
<evidence type="ECO:0000256" key="1">
    <source>
        <dbReference type="ARBA" id="ARBA00004141"/>
    </source>
</evidence>
<dbReference type="EMBL" id="JACHGI010000011">
    <property type="protein sequence ID" value="MBB6468699.1"/>
    <property type="molecule type" value="Genomic_DNA"/>
</dbReference>
<evidence type="ECO:0000313" key="6">
    <source>
        <dbReference type="EMBL" id="MBB6468699.1"/>
    </source>
</evidence>
<feature type="transmembrane region" description="Helical" evidence="5">
    <location>
        <begin position="239"/>
        <end position="261"/>
    </location>
</feature>
<evidence type="ECO:0000256" key="3">
    <source>
        <dbReference type="ARBA" id="ARBA00022989"/>
    </source>
</evidence>
<feature type="transmembrane region" description="Helical" evidence="5">
    <location>
        <begin position="126"/>
        <end position="144"/>
    </location>
</feature>
<comment type="subcellular location">
    <subcellularLocation>
        <location evidence="5">Cell membrane</location>
        <topology evidence="5">Multi-pass membrane protein</topology>
    </subcellularLocation>
    <subcellularLocation>
        <location evidence="1">Membrane</location>
        <topology evidence="1">Multi-pass membrane protein</topology>
    </subcellularLocation>
</comment>
<feature type="transmembrane region" description="Helical" evidence="5">
    <location>
        <begin position="198"/>
        <end position="219"/>
    </location>
</feature>
<evidence type="ECO:0000256" key="5">
    <source>
        <dbReference type="RuleBase" id="RU363041"/>
    </source>
</evidence>
<dbReference type="Pfam" id="PF01925">
    <property type="entry name" value="TauE"/>
    <property type="match status" value="1"/>
</dbReference>
<comment type="caution">
    <text evidence="6">The sequence shown here is derived from an EMBL/GenBank/DDBJ whole genome shotgun (WGS) entry which is preliminary data.</text>
</comment>
<dbReference type="Proteomes" id="UP000532373">
    <property type="component" value="Unassembled WGS sequence"/>
</dbReference>
<accession>A0A8E2BEU1</accession>
<evidence type="ECO:0000256" key="2">
    <source>
        <dbReference type="ARBA" id="ARBA00022692"/>
    </source>
</evidence>
<keyword evidence="2 5" id="KW-0812">Transmembrane</keyword>
<dbReference type="GO" id="GO:0005886">
    <property type="term" value="C:plasma membrane"/>
    <property type="evidence" value="ECO:0007669"/>
    <property type="project" value="UniProtKB-SubCell"/>
</dbReference>
<reference evidence="6 7" key="1">
    <citation type="submission" date="2020-08" db="EMBL/GenBank/DDBJ databases">
        <title>Genomic Encyclopedia of Type Strains, Phase IV (KMG-IV): sequencing the most valuable type-strain genomes for metagenomic binning, comparative biology and taxonomic classification.</title>
        <authorList>
            <person name="Goeker M."/>
        </authorList>
    </citation>
    <scope>NUCLEOTIDE SEQUENCE [LARGE SCALE GENOMIC DNA]</scope>
    <source>
        <strain evidence="6 7">DSM 17454</strain>
    </source>
</reference>
<name>A0A8E2BEU1_9HYPH</name>
<feature type="transmembrane region" description="Helical" evidence="5">
    <location>
        <begin position="164"/>
        <end position="186"/>
    </location>
</feature>
<proteinExistence type="inferred from homology"/>
<protein>
    <recommendedName>
        <fullName evidence="5">Probable membrane transporter protein</fullName>
    </recommendedName>
</protein>
<evidence type="ECO:0000256" key="4">
    <source>
        <dbReference type="ARBA" id="ARBA00023136"/>
    </source>
</evidence>
<feature type="transmembrane region" description="Helical" evidence="5">
    <location>
        <begin position="273"/>
        <end position="293"/>
    </location>
</feature>
<organism evidence="6 7">
    <name type="scientific">Aminobacter carboxidus</name>
    <dbReference type="NCBI Taxonomy" id="376165"/>
    <lineage>
        <taxon>Bacteria</taxon>
        <taxon>Pseudomonadati</taxon>
        <taxon>Pseudomonadota</taxon>
        <taxon>Alphaproteobacteria</taxon>
        <taxon>Hyphomicrobiales</taxon>
        <taxon>Phyllobacteriaceae</taxon>
        <taxon>Aminobacter</taxon>
    </lineage>
</organism>
<dbReference type="PANTHER" id="PTHR43483:SF3">
    <property type="entry name" value="MEMBRANE TRANSPORTER PROTEIN HI_0806-RELATED"/>
    <property type="match status" value="1"/>
</dbReference>
<dbReference type="InterPro" id="IPR002781">
    <property type="entry name" value="TM_pro_TauE-like"/>
</dbReference>
<evidence type="ECO:0000313" key="7">
    <source>
        <dbReference type="Proteomes" id="UP000532373"/>
    </source>
</evidence>
<keyword evidence="3 5" id="KW-1133">Transmembrane helix</keyword>